<reference evidence="1 2" key="1">
    <citation type="submission" date="2019-08" db="EMBL/GenBank/DDBJ databases">
        <title>Isolation and enrichment of carboxydotrophic bacteria from anaerobic sludge for the production of bio-based chemicals from syngas.</title>
        <authorList>
            <person name="Antares A.L."/>
            <person name="Moreira J."/>
            <person name="Diender M."/>
            <person name="Parshina S.N."/>
            <person name="Stams A.J.M."/>
            <person name="Alves M."/>
            <person name="Alves J.I."/>
            <person name="Sousa D.Z."/>
        </authorList>
    </citation>
    <scope>NUCLEOTIDE SEQUENCE [LARGE SCALE GENOMIC DNA]</scope>
    <source>
        <strain evidence="1 2">JM</strain>
    </source>
</reference>
<dbReference type="RefSeq" id="WP_148637599.1">
    <property type="nucleotide sequence ID" value="NZ_VSLA01000014.1"/>
</dbReference>
<dbReference type="EMBL" id="VSLA01000014">
    <property type="protein sequence ID" value="TYC85570.1"/>
    <property type="molecule type" value="Genomic_DNA"/>
</dbReference>
<dbReference type="Proteomes" id="UP000322619">
    <property type="component" value="Unassembled WGS sequence"/>
</dbReference>
<evidence type="ECO:0000313" key="1">
    <source>
        <dbReference type="EMBL" id="TYC85570.1"/>
    </source>
</evidence>
<protein>
    <submittedName>
        <fullName evidence="1">Uncharacterized protein</fullName>
    </submittedName>
</protein>
<evidence type="ECO:0000313" key="2">
    <source>
        <dbReference type="Proteomes" id="UP000322619"/>
    </source>
</evidence>
<proteinExistence type="predicted"/>
<name>A0A5D0WMU9_9FIRM</name>
<dbReference type="AlphaFoldDB" id="A0A5D0WMU9"/>
<accession>A0A5D0WMU9</accession>
<organism evidence="1 2">
    <name type="scientific">Acetobacterium wieringae</name>
    <dbReference type="NCBI Taxonomy" id="52694"/>
    <lineage>
        <taxon>Bacteria</taxon>
        <taxon>Bacillati</taxon>
        <taxon>Bacillota</taxon>
        <taxon>Clostridia</taxon>
        <taxon>Eubacteriales</taxon>
        <taxon>Eubacteriaceae</taxon>
        <taxon>Acetobacterium</taxon>
    </lineage>
</organism>
<sequence length="70" mass="8569">MNKNKRMIILDKLIESKKEQMIEFEDSIETTRLILFEIYGILSYSYRIGDISAKERDYRTDEIEQFWEKL</sequence>
<gene>
    <name evidence="1" type="ORF">FXB42_09360</name>
</gene>
<comment type="caution">
    <text evidence="1">The sequence shown here is derived from an EMBL/GenBank/DDBJ whole genome shotgun (WGS) entry which is preliminary data.</text>
</comment>